<feature type="region of interest" description="Disordered" evidence="1">
    <location>
        <begin position="236"/>
        <end position="261"/>
    </location>
</feature>
<sequence>MDFASPRTPMALASAHTGGSRNNITPRASRVAACERLTPEHAMERQRAQSEPTTVAYKEERHANGQLVISISSGESEDGNSNDGGRNESDEESEYEDEEQDESHDDNNRSHSENGMASNVATDAEGEHDASASVSAAFRKRKRNAVIVLDDSSDEDTAPASVKMETNYRQQQNAPTIHTVDSDDDENEESTEQDGGVDGLGAENDADGNNHTQDTAGPDIVAADIMLDMRIGSSHESHCDDLQETEGGTTTPEHNSVSSDYNDHYVNAKRKVEPLALVKMELSSESTLPSTTDQDASLPSAEAQALPPVAANAHEKRVRVVPKKVIPLMRKTKLSEEDAAFLLFYGISEAPTTYILGLII</sequence>
<feature type="compositionally biased region" description="Polar residues" evidence="1">
    <location>
        <begin position="167"/>
        <end position="176"/>
    </location>
</feature>
<evidence type="ECO:0000313" key="3">
    <source>
        <dbReference type="Proteomes" id="UP000019132"/>
    </source>
</evidence>
<evidence type="ECO:0000256" key="1">
    <source>
        <dbReference type="SAM" id="MobiDB-lite"/>
    </source>
</evidence>
<reference evidence="2" key="3">
    <citation type="submission" date="2014-11" db="UniProtKB">
        <authorList>
            <consortium name="EnsemblProtists"/>
        </authorList>
    </citation>
    <scope>IDENTIFICATION</scope>
    <source>
        <strain evidence="2">DAOM BR144</strain>
    </source>
</reference>
<accession>K3WB49</accession>
<dbReference type="eggNOG" id="ENOG502T438">
    <property type="taxonomic scope" value="Eukaryota"/>
</dbReference>
<reference evidence="3" key="2">
    <citation type="submission" date="2010-04" db="EMBL/GenBank/DDBJ databases">
        <authorList>
            <person name="Buell R."/>
            <person name="Hamilton J."/>
            <person name="Hostetler J."/>
        </authorList>
    </citation>
    <scope>NUCLEOTIDE SEQUENCE [LARGE SCALE GENOMIC DNA]</scope>
    <source>
        <strain evidence="3">DAOM:BR144</strain>
    </source>
</reference>
<feature type="compositionally biased region" description="Acidic residues" evidence="1">
    <location>
        <begin position="89"/>
        <end position="104"/>
    </location>
</feature>
<proteinExistence type="predicted"/>
<feature type="compositionally biased region" description="Polar residues" evidence="1">
    <location>
        <begin position="246"/>
        <end position="260"/>
    </location>
</feature>
<protein>
    <submittedName>
        <fullName evidence="2">Uncharacterized protein</fullName>
    </submittedName>
</protein>
<name>K3WB49_GLOUD</name>
<dbReference type="EnsemblProtists" id="PYU1_T002190">
    <property type="protein sequence ID" value="PYU1_T002190"/>
    <property type="gene ID" value="PYU1_G002188"/>
</dbReference>
<feature type="region of interest" description="Disordered" evidence="1">
    <location>
        <begin position="1"/>
        <end position="216"/>
    </location>
</feature>
<dbReference type="VEuPathDB" id="FungiDB:PYU1_G002188"/>
<reference evidence="3" key="1">
    <citation type="journal article" date="2010" name="Genome Biol.">
        <title>Genome sequence of the necrotrophic plant pathogen Pythium ultimum reveals original pathogenicity mechanisms and effector repertoire.</title>
        <authorList>
            <person name="Levesque C.A."/>
            <person name="Brouwer H."/>
            <person name="Cano L."/>
            <person name="Hamilton J.P."/>
            <person name="Holt C."/>
            <person name="Huitema E."/>
            <person name="Raffaele S."/>
            <person name="Robideau G.P."/>
            <person name="Thines M."/>
            <person name="Win J."/>
            <person name="Zerillo M.M."/>
            <person name="Beakes G.W."/>
            <person name="Boore J.L."/>
            <person name="Busam D."/>
            <person name="Dumas B."/>
            <person name="Ferriera S."/>
            <person name="Fuerstenberg S.I."/>
            <person name="Gachon C.M."/>
            <person name="Gaulin E."/>
            <person name="Govers F."/>
            <person name="Grenville-Briggs L."/>
            <person name="Horner N."/>
            <person name="Hostetler J."/>
            <person name="Jiang R.H."/>
            <person name="Johnson J."/>
            <person name="Krajaejun T."/>
            <person name="Lin H."/>
            <person name="Meijer H.J."/>
            <person name="Moore B."/>
            <person name="Morris P."/>
            <person name="Phuntmart V."/>
            <person name="Puiu D."/>
            <person name="Shetty J."/>
            <person name="Stajich J.E."/>
            <person name="Tripathy S."/>
            <person name="Wawra S."/>
            <person name="van West P."/>
            <person name="Whitty B.R."/>
            <person name="Coutinho P.M."/>
            <person name="Henrissat B."/>
            <person name="Martin F."/>
            <person name="Thomas P.D."/>
            <person name="Tyler B.M."/>
            <person name="De Vries R.P."/>
            <person name="Kamoun S."/>
            <person name="Yandell M."/>
            <person name="Tisserat N."/>
            <person name="Buell C.R."/>
        </authorList>
    </citation>
    <scope>NUCLEOTIDE SEQUENCE</scope>
    <source>
        <strain evidence="3">DAOM:BR144</strain>
    </source>
</reference>
<organism evidence="2 3">
    <name type="scientific">Globisporangium ultimum (strain ATCC 200006 / CBS 805.95 / DAOM BR144)</name>
    <name type="common">Pythium ultimum</name>
    <dbReference type="NCBI Taxonomy" id="431595"/>
    <lineage>
        <taxon>Eukaryota</taxon>
        <taxon>Sar</taxon>
        <taxon>Stramenopiles</taxon>
        <taxon>Oomycota</taxon>
        <taxon>Peronosporomycetes</taxon>
        <taxon>Pythiales</taxon>
        <taxon>Pythiaceae</taxon>
        <taxon>Globisporangium</taxon>
    </lineage>
</organism>
<keyword evidence="3" id="KW-1185">Reference proteome</keyword>
<evidence type="ECO:0000313" key="2">
    <source>
        <dbReference type="EnsemblProtists" id="PYU1_T002190"/>
    </source>
</evidence>
<dbReference type="InParanoid" id="K3WB49"/>
<dbReference type="Proteomes" id="UP000019132">
    <property type="component" value="Unassembled WGS sequence"/>
</dbReference>
<feature type="compositionally biased region" description="Basic and acidic residues" evidence="1">
    <location>
        <begin position="37"/>
        <end position="48"/>
    </location>
</feature>
<dbReference type="HOGENOM" id="CLU_770734_0_0_1"/>
<feature type="compositionally biased region" description="Polar residues" evidence="1">
    <location>
        <begin position="17"/>
        <end position="26"/>
    </location>
</feature>
<dbReference type="AlphaFoldDB" id="K3WB49"/>
<feature type="compositionally biased region" description="Acidic residues" evidence="1">
    <location>
        <begin position="182"/>
        <end position="192"/>
    </location>
</feature>